<protein>
    <submittedName>
        <fullName evidence="9">Mn-dependent transcriptional regulator</fullName>
    </submittedName>
</protein>
<evidence type="ECO:0000256" key="4">
    <source>
        <dbReference type="ARBA" id="ARBA00023004"/>
    </source>
</evidence>
<dbReference type="PROSITE" id="PS50944">
    <property type="entry name" value="HTH_DTXR"/>
    <property type="match status" value="1"/>
</dbReference>
<dbReference type="EMBL" id="CM001377">
    <property type="protein sequence ID" value="EHM10878.1"/>
    <property type="molecule type" value="Genomic_DNA"/>
</dbReference>
<dbReference type="GO" id="GO:0005737">
    <property type="term" value="C:cytoplasm"/>
    <property type="evidence" value="ECO:0007669"/>
    <property type="project" value="UniProtKB-SubCell"/>
</dbReference>
<evidence type="ECO:0000259" key="8">
    <source>
        <dbReference type="PROSITE" id="PS50944"/>
    </source>
</evidence>
<evidence type="ECO:0000256" key="6">
    <source>
        <dbReference type="ARBA" id="ARBA00023125"/>
    </source>
</evidence>
<keyword evidence="5" id="KW-0805">Transcription regulation</keyword>
<feature type="domain" description="HTH dtxR-type" evidence="8">
    <location>
        <begin position="19"/>
        <end position="81"/>
    </location>
</feature>
<evidence type="ECO:0000256" key="1">
    <source>
        <dbReference type="ARBA" id="ARBA00004496"/>
    </source>
</evidence>
<dbReference type="GO" id="GO:0046914">
    <property type="term" value="F:transition metal ion binding"/>
    <property type="evidence" value="ECO:0007669"/>
    <property type="project" value="InterPro"/>
</dbReference>
<dbReference type="GO" id="GO:0003677">
    <property type="term" value="F:DNA binding"/>
    <property type="evidence" value="ECO:0007669"/>
    <property type="project" value="UniProtKB-KW"/>
</dbReference>
<dbReference type="GO" id="GO:0046983">
    <property type="term" value="F:protein dimerization activity"/>
    <property type="evidence" value="ECO:0007669"/>
    <property type="project" value="InterPro"/>
</dbReference>
<organism evidence="9 10">
    <name type="scientific">Thermanaerovibrio velox DSM 12556</name>
    <dbReference type="NCBI Taxonomy" id="926567"/>
    <lineage>
        <taxon>Bacteria</taxon>
        <taxon>Thermotogati</taxon>
        <taxon>Synergistota</taxon>
        <taxon>Synergistia</taxon>
        <taxon>Synergistales</taxon>
        <taxon>Synergistaceae</taxon>
        <taxon>Thermanaerovibrio</taxon>
    </lineage>
</organism>
<dbReference type="InterPro" id="IPR036421">
    <property type="entry name" value="Fe_dep_repressor_sf"/>
</dbReference>
<dbReference type="Pfam" id="PF04023">
    <property type="entry name" value="FeoA"/>
    <property type="match status" value="1"/>
</dbReference>
<keyword evidence="7" id="KW-0804">Transcription</keyword>
<dbReference type="PANTHER" id="PTHR33238">
    <property type="entry name" value="IRON (METAL) DEPENDENT REPRESSOR, DTXR FAMILY"/>
    <property type="match status" value="1"/>
</dbReference>
<dbReference type="InterPro" id="IPR008988">
    <property type="entry name" value="Transcriptional_repressor_C"/>
</dbReference>
<dbReference type="InterPro" id="IPR022687">
    <property type="entry name" value="HTH_DTXR"/>
</dbReference>
<dbReference type="Proteomes" id="UP000005730">
    <property type="component" value="Chromosome"/>
</dbReference>
<evidence type="ECO:0000256" key="2">
    <source>
        <dbReference type="ARBA" id="ARBA00007871"/>
    </source>
</evidence>
<dbReference type="Gene3D" id="1.10.60.10">
    <property type="entry name" value="Iron dependent repressor, metal binding and dimerisation domain"/>
    <property type="match status" value="1"/>
</dbReference>
<reference evidence="9 10" key="1">
    <citation type="submission" date="2011-10" db="EMBL/GenBank/DDBJ databases">
        <title>The Noncontiguous Finished genome of Thermanaerovibrio velox DSM 12556.</title>
        <authorList>
            <consortium name="US DOE Joint Genome Institute (JGI-PGF)"/>
            <person name="Lucas S."/>
            <person name="Copeland A."/>
            <person name="Lapidus A."/>
            <person name="Glavina del Rio T."/>
            <person name="Dalin E."/>
            <person name="Tice H."/>
            <person name="Bruce D."/>
            <person name="Goodwin L."/>
            <person name="Pitluck S."/>
            <person name="Peters L."/>
            <person name="Mikhailova N."/>
            <person name="Teshima H."/>
            <person name="Kyrpides N."/>
            <person name="Mavromatis K."/>
            <person name="Ivanova N."/>
            <person name="Markowitz V."/>
            <person name="Cheng J.-F."/>
            <person name="Hugenholtz P."/>
            <person name="Woyke T."/>
            <person name="Wu D."/>
            <person name="Spring S."/>
            <person name="Brambilla E.-M."/>
            <person name="Klenk H.-P."/>
            <person name="Eisen J.A."/>
        </authorList>
    </citation>
    <scope>NUCLEOTIDE SEQUENCE [LARGE SCALE GENOMIC DNA]</scope>
    <source>
        <strain evidence="9 10">DSM 12556</strain>
    </source>
</reference>
<dbReference type="Pfam" id="PF01325">
    <property type="entry name" value="Fe_dep_repress"/>
    <property type="match status" value="1"/>
</dbReference>
<dbReference type="SUPFAM" id="SSF47979">
    <property type="entry name" value="Iron-dependent repressor protein, dimerization domain"/>
    <property type="match status" value="1"/>
</dbReference>
<dbReference type="AlphaFoldDB" id="H0UR41"/>
<dbReference type="Gene3D" id="2.30.30.90">
    <property type="match status" value="1"/>
</dbReference>
<dbReference type="SMART" id="SM00899">
    <property type="entry name" value="FeoA"/>
    <property type="match status" value="1"/>
</dbReference>
<dbReference type="eggNOG" id="COG1918">
    <property type="taxonomic scope" value="Bacteria"/>
</dbReference>
<dbReference type="InterPro" id="IPR022689">
    <property type="entry name" value="Iron_dep_repressor"/>
</dbReference>
<proteinExistence type="inferred from homology"/>
<evidence type="ECO:0000256" key="3">
    <source>
        <dbReference type="ARBA" id="ARBA00011738"/>
    </source>
</evidence>
<dbReference type="SUPFAM" id="SSF50037">
    <property type="entry name" value="C-terminal domain of transcriptional repressors"/>
    <property type="match status" value="1"/>
</dbReference>
<evidence type="ECO:0000313" key="10">
    <source>
        <dbReference type="Proteomes" id="UP000005730"/>
    </source>
</evidence>
<evidence type="ECO:0000256" key="5">
    <source>
        <dbReference type="ARBA" id="ARBA00023015"/>
    </source>
</evidence>
<evidence type="ECO:0000256" key="7">
    <source>
        <dbReference type="ARBA" id="ARBA00023163"/>
    </source>
</evidence>
<dbReference type="GO" id="GO:0003700">
    <property type="term" value="F:DNA-binding transcription factor activity"/>
    <property type="evidence" value="ECO:0007669"/>
    <property type="project" value="InterPro"/>
</dbReference>
<evidence type="ECO:0000313" key="9">
    <source>
        <dbReference type="EMBL" id="EHM10878.1"/>
    </source>
</evidence>
<dbReference type="InterPro" id="IPR001367">
    <property type="entry name" value="Fe_dep_repressor"/>
</dbReference>
<keyword evidence="4" id="KW-0408">Iron</keyword>
<keyword evidence="10" id="KW-1185">Reference proteome</keyword>
<dbReference type="SUPFAM" id="SSF46785">
    <property type="entry name" value="Winged helix' DNA-binding domain"/>
    <property type="match status" value="1"/>
</dbReference>
<sequence length="238" mass="27157">MLPVCLMNKTSWPRGAVGMSSKRSEDYLEEMFLEEMEGRLPSVTGLARALEVTKGTVVSVLKKLCAEGLLEHERYGNPSLTEEGRKRALSIYRRHQELAHFFRLLGVHGERAQQVACEMEHLLDDQVEMRLFALSDYICEGLRRGEPWAMELKRRLESPMELPHPMCLGGDGRRCRVVRITAEGALRKRLLEMGMVPGMEVELKGRSWGDDPLEVEVLGRRVGLRSDEARCIWVVPIR</sequence>
<dbReference type="PANTHER" id="PTHR33238:SF7">
    <property type="entry name" value="IRON-DEPENDENT TRANSCRIPTIONAL REGULATOR"/>
    <property type="match status" value="1"/>
</dbReference>
<comment type="subunit">
    <text evidence="3">Homodimer.</text>
</comment>
<gene>
    <name evidence="9" type="ORF">TheveDRAFT_1760</name>
</gene>
<dbReference type="InterPro" id="IPR050536">
    <property type="entry name" value="DtxR_MntR_Metal-Reg"/>
</dbReference>
<dbReference type="STRING" id="926567.TheveDRAFT_1760"/>
<comment type="subcellular location">
    <subcellularLocation>
        <location evidence="1">Cytoplasm</location>
    </subcellularLocation>
</comment>
<comment type="similarity">
    <text evidence="2">Belongs to the DtxR/MntR family.</text>
</comment>
<accession>H0UR41</accession>
<keyword evidence="6" id="KW-0238">DNA-binding</keyword>
<dbReference type="Pfam" id="PF02742">
    <property type="entry name" value="Fe_dep_repr_C"/>
    <property type="match status" value="1"/>
</dbReference>
<dbReference type="InterPro" id="IPR036388">
    <property type="entry name" value="WH-like_DNA-bd_sf"/>
</dbReference>
<dbReference type="eggNOG" id="COG1321">
    <property type="taxonomic scope" value="Bacteria"/>
</dbReference>
<dbReference type="Gene3D" id="1.10.10.10">
    <property type="entry name" value="Winged helix-like DNA-binding domain superfamily/Winged helix DNA-binding domain"/>
    <property type="match status" value="1"/>
</dbReference>
<dbReference type="InterPro" id="IPR036390">
    <property type="entry name" value="WH_DNA-bd_sf"/>
</dbReference>
<name>H0UR41_9BACT</name>
<dbReference type="HOGENOM" id="CLU_069532_0_1_0"/>
<dbReference type="InterPro" id="IPR038157">
    <property type="entry name" value="FeoA_core_dom"/>
</dbReference>
<dbReference type="InterPro" id="IPR007167">
    <property type="entry name" value="Fe-transptr_FeoA-like"/>
</dbReference>
<dbReference type="SMART" id="SM00529">
    <property type="entry name" value="HTH_DTXR"/>
    <property type="match status" value="1"/>
</dbReference>